<organism evidence="1 2">
    <name type="scientific">Trifolium medium</name>
    <dbReference type="NCBI Taxonomy" id="97028"/>
    <lineage>
        <taxon>Eukaryota</taxon>
        <taxon>Viridiplantae</taxon>
        <taxon>Streptophyta</taxon>
        <taxon>Embryophyta</taxon>
        <taxon>Tracheophyta</taxon>
        <taxon>Spermatophyta</taxon>
        <taxon>Magnoliopsida</taxon>
        <taxon>eudicotyledons</taxon>
        <taxon>Gunneridae</taxon>
        <taxon>Pentapetalae</taxon>
        <taxon>rosids</taxon>
        <taxon>fabids</taxon>
        <taxon>Fabales</taxon>
        <taxon>Fabaceae</taxon>
        <taxon>Papilionoideae</taxon>
        <taxon>50 kb inversion clade</taxon>
        <taxon>NPAAA clade</taxon>
        <taxon>Hologalegina</taxon>
        <taxon>IRL clade</taxon>
        <taxon>Trifolieae</taxon>
        <taxon>Trifolium</taxon>
    </lineage>
</organism>
<proteinExistence type="predicted"/>
<accession>A0A392PXR2</accession>
<dbReference type="AlphaFoldDB" id="A0A392PXR2"/>
<feature type="non-terminal residue" evidence="1">
    <location>
        <position position="34"/>
    </location>
</feature>
<evidence type="ECO:0000313" key="2">
    <source>
        <dbReference type="Proteomes" id="UP000265520"/>
    </source>
</evidence>
<dbReference type="EMBL" id="LXQA010102949">
    <property type="protein sequence ID" value="MCI16908.1"/>
    <property type="molecule type" value="Genomic_DNA"/>
</dbReference>
<keyword evidence="2" id="KW-1185">Reference proteome</keyword>
<name>A0A392PXR2_9FABA</name>
<protein>
    <submittedName>
        <fullName evidence="1">Uncharacterized protein</fullName>
    </submittedName>
</protein>
<dbReference type="Proteomes" id="UP000265520">
    <property type="component" value="Unassembled WGS sequence"/>
</dbReference>
<sequence>MNHLQPELQRRIRCSRKHQALLKFLKDFVAFMAA</sequence>
<evidence type="ECO:0000313" key="1">
    <source>
        <dbReference type="EMBL" id="MCI16908.1"/>
    </source>
</evidence>
<comment type="caution">
    <text evidence="1">The sequence shown here is derived from an EMBL/GenBank/DDBJ whole genome shotgun (WGS) entry which is preliminary data.</text>
</comment>
<reference evidence="1 2" key="1">
    <citation type="journal article" date="2018" name="Front. Plant Sci.">
        <title>Red Clover (Trifolium pratense) and Zigzag Clover (T. medium) - A Picture of Genomic Similarities and Differences.</title>
        <authorList>
            <person name="Dluhosova J."/>
            <person name="Istvanek J."/>
            <person name="Nedelnik J."/>
            <person name="Repkova J."/>
        </authorList>
    </citation>
    <scope>NUCLEOTIDE SEQUENCE [LARGE SCALE GENOMIC DNA]</scope>
    <source>
        <strain evidence="2">cv. 10/8</strain>
        <tissue evidence="1">Leaf</tissue>
    </source>
</reference>